<feature type="region of interest" description="Disordered" evidence="1">
    <location>
        <begin position="1"/>
        <end position="48"/>
    </location>
</feature>
<evidence type="ECO:0000313" key="2">
    <source>
        <dbReference type="EMBL" id="CAK0803657.1"/>
    </source>
</evidence>
<name>A0ABN9QCK7_9DINO</name>
<feature type="region of interest" description="Disordered" evidence="1">
    <location>
        <begin position="75"/>
        <end position="95"/>
    </location>
</feature>
<evidence type="ECO:0000313" key="3">
    <source>
        <dbReference type="Proteomes" id="UP001189429"/>
    </source>
</evidence>
<comment type="caution">
    <text evidence="2">The sequence shown here is derived from an EMBL/GenBank/DDBJ whole genome shotgun (WGS) entry which is preliminary data.</text>
</comment>
<gene>
    <name evidence="2" type="ORF">PCOR1329_LOCUS10755</name>
</gene>
<feature type="non-terminal residue" evidence="2">
    <location>
        <position position="95"/>
    </location>
</feature>
<dbReference type="Proteomes" id="UP001189429">
    <property type="component" value="Unassembled WGS sequence"/>
</dbReference>
<feature type="compositionally biased region" description="Basic and acidic residues" evidence="1">
    <location>
        <begin position="35"/>
        <end position="48"/>
    </location>
</feature>
<reference evidence="2" key="1">
    <citation type="submission" date="2023-10" db="EMBL/GenBank/DDBJ databases">
        <authorList>
            <person name="Chen Y."/>
            <person name="Shah S."/>
            <person name="Dougan E. K."/>
            <person name="Thang M."/>
            <person name="Chan C."/>
        </authorList>
    </citation>
    <scope>NUCLEOTIDE SEQUENCE [LARGE SCALE GENOMIC DNA]</scope>
</reference>
<protein>
    <submittedName>
        <fullName evidence="2">Uncharacterized protein</fullName>
    </submittedName>
</protein>
<keyword evidence="3" id="KW-1185">Reference proteome</keyword>
<dbReference type="EMBL" id="CAUYUJ010003062">
    <property type="protein sequence ID" value="CAK0803657.1"/>
    <property type="molecule type" value="Genomic_DNA"/>
</dbReference>
<evidence type="ECO:0000256" key="1">
    <source>
        <dbReference type="SAM" id="MobiDB-lite"/>
    </source>
</evidence>
<accession>A0ABN9QCK7</accession>
<sequence length="95" mass="10466">LSDATHGGLLRKQGTSGSLASEDDDMLTSVSRAASMRDQRTSARSERQRCLENAEAAERRKLEARGACEVPYRRGTLRRARRPEATMPAPEPRGP</sequence>
<proteinExistence type="predicted"/>
<feature type="non-terminal residue" evidence="2">
    <location>
        <position position="1"/>
    </location>
</feature>
<organism evidence="2 3">
    <name type="scientific">Prorocentrum cordatum</name>
    <dbReference type="NCBI Taxonomy" id="2364126"/>
    <lineage>
        <taxon>Eukaryota</taxon>
        <taxon>Sar</taxon>
        <taxon>Alveolata</taxon>
        <taxon>Dinophyceae</taxon>
        <taxon>Prorocentrales</taxon>
        <taxon>Prorocentraceae</taxon>
        <taxon>Prorocentrum</taxon>
    </lineage>
</organism>